<reference evidence="1" key="2">
    <citation type="submission" date="2012-12" db="EMBL/GenBank/DDBJ databases">
        <authorList>
            <person name="Gao Y.W."/>
            <person name="Fan S.T."/>
            <person name="Sun H.T."/>
            <person name="Wang Z."/>
            <person name="Gao X.L."/>
            <person name="Li Y.G."/>
            <person name="Wang T.C."/>
            <person name="Zhang K."/>
            <person name="Xu W.W."/>
            <person name="Yu Z.J."/>
            <person name="Xia X.Z."/>
        </authorList>
    </citation>
    <scope>NUCLEOTIDE SEQUENCE</scope>
    <source>
        <strain evidence="1">FR3</strain>
    </source>
</reference>
<protein>
    <submittedName>
        <fullName evidence="1">Bm13500</fullName>
    </submittedName>
</protein>
<organism evidence="1">
    <name type="scientific">Brugia malayi</name>
    <name type="common">Filarial nematode worm</name>
    <dbReference type="NCBI Taxonomy" id="6279"/>
    <lineage>
        <taxon>Eukaryota</taxon>
        <taxon>Metazoa</taxon>
        <taxon>Ecdysozoa</taxon>
        <taxon>Nematoda</taxon>
        <taxon>Chromadorea</taxon>
        <taxon>Rhabditida</taxon>
        <taxon>Spirurina</taxon>
        <taxon>Spiruromorpha</taxon>
        <taxon>Filarioidea</taxon>
        <taxon>Onchocercidae</taxon>
        <taxon>Brugia</taxon>
    </lineage>
</organism>
<gene>
    <name evidence="1 2" type="ORF">Bm13500</name>
    <name evidence="1" type="ORF">BM_Bm13500</name>
</gene>
<name>A0A0J9XY36_BRUMA</name>
<evidence type="ECO:0000313" key="2">
    <source>
        <dbReference type="WormBase" id="Bm13500"/>
    </source>
</evidence>
<accession>A0A0J9XY36</accession>
<sequence>MADTVQDGGRRKPETTVLNEPFDIRIQKATWKV</sequence>
<proteinExistence type="predicted"/>
<dbReference type="WormBase" id="Bm13500">
    <property type="protein sequence ID" value="BM47571"/>
    <property type="gene ID" value="WBGene00233761"/>
</dbReference>
<dbReference type="AlphaFoldDB" id="A0A0J9XY36"/>
<reference evidence="1" key="1">
    <citation type="journal article" date="2007" name="Science">
        <title>Draft genome of the filarial nematode parasite Brugia malayi.</title>
        <authorList>
            <person name="Ghedin E."/>
            <person name="Wang S."/>
            <person name="Spiro D."/>
            <person name="Caler E."/>
            <person name="Zhao Q."/>
            <person name="Crabtree J."/>
            <person name="Allen J.E."/>
            <person name="Delcher A.L."/>
            <person name="Guiliano D.B."/>
            <person name="Miranda-Saavedra D."/>
            <person name="Angiuoli S.V."/>
            <person name="Creasy T."/>
            <person name="Amedeo P."/>
            <person name="Haas B."/>
            <person name="El-Sayed N.M."/>
            <person name="Wortman J.R."/>
            <person name="Feldblyum T."/>
            <person name="Tallon L."/>
            <person name="Schatz M."/>
            <person name="Shumway M."/>
            <person name="Koo H."/>
            <person name="Salzberg S.L."/>
            <person name="Schobel S."/>
            <person name="Pertea M."/>
            <person name="Pop M."/>
            <person name="White O."/>
            <person name="Barton G.J."/>
            <person name="Carlow C.K."/>
            <person name="Crawford M.J."/>
            <person name="Daub J."/>
            <person name="Dimmic M.W."/>
            <person name="Estes C.F."/>
            <person name="Foster J.M."/>
            <person name="Ganatra M."/>
            <person name="Gregory W.F."/>
            <person name="Johnson N.M."/>
            <person name="Jin J."/>
            <person name="Komuniecki R."/>
            <person name="Korf I."/>
            <person name="Kumar S."/>
            <person name="Laney S."/>
            <person name="Li B.W."/>
            <person name="Li W."/>
            <person name="Lindblom T.H."/>
            <person name="Lustigman S."/>
            <person name="Ma D."/>
            <person name="Maina C.V."/>
            <person name="Martin D.M."/>
            <person name="McCarter J.P."/>
            <person name="McReynolds L."/>
            <person name="Mitreva M."/>
            <person name="Nutman T.B."/>
            <person name="Parkinson J."/>
            <person name="Peregrin-Alvarez J.M."/>
            <person name="Poole C."/>
            <person name="Ren Q."/>
            <person name="Saunders L."/>
            <person name="Sluder A.E."/>
            <person name="Smith K."/>
            <person name="Stanke M."/>
            <person name="Unnasch T.R."/>
            <person name="Ware J."/>
            <person name="Wei A.D."/>
            <person name="Weil G."/>
            <person name="Williams D.J."/>
            <person name="Zhang Y."/>
            <person name="Williams S.A."/>
            <person name="Fraser-Liggett C."/>
            <person name="Slatko B."/>
            <person name="Blaxter M.L."/>
            <person name="Scott A.L."/>
        </authorList>
    </citation>
    <scope>NUCLEOTIDE SEQUENCE</scope>
    <source>
        <strain evidence="1">FR3</strain>
    </source>
</reference>
<evidence type="ECO:0000313" key="1">
    <source>
        <dbReference type="EMBL" id="CDP97541.1"/>
    </source>
</evidence>
<dbReference type="EMBL" id="LN856986">
    <property type="protein sequence ID" value="CDP97541.1"/>
    <property type="molecule type" value="Genomic_DNA"/>
</dbReference>